<dbReference type="InterPro" id="IPR018487">
    <property type="entry name" value="Hemopexin-like_repeat"/>
</dbReference>
<dbReference type="Pfam" id="PF00045">
    <property type="entry name" value="Hemopexin"/>
    <property type="match status" value="1"/>
</dbReference>
<evidence type="ECO:0000313" key="2">
    <source>
        <dbReference type="Proteomes" id="UP000023464"/>
    </source>
</evidence>
<sequence length="70" mass="8460">MNTDTYLFLSTENIKYSEQFYEAYTDYPQPINKNWPNLPADFQRHIDDVINLNGYLYFFKGSQYLKFDIS</sequence>
<dbReference type="PATRIC" id="fig|1393736.3.peg.1604"/>
<gene>
    <name evidence="1" type="ORF">BA1DRAFT_01590</name>
</gene>
<dbReference type="RefSeq" id="WP_036777674.1">
    <property type="nucleotide sequence ID" value="NZ_CAWLTM010000097.1"/>
</dbReference>
<dbReference type="EMBL" id="JFGV01000018">
    <property type="protein sequence ID" value="EYU15853.1"/>
    <property type="molecule type" value="Genomic_DNA"/>
</dbReference>
<name>A0A022PLH8_9GAMM</name>
<accession>A0A022PLH8</accession>
<comment type="caution">
    <text evidence="1">The sequence shown here is derived from an EMBL/GenBank/DDBJ whole genome shotgun (WGS) entry which is preliminary data.</text>
</comment>
<keyword evidence="2" id="KW-1185">Reference proteome</keyword>
<dbReference type="Proteomes" id="UP000023464">
    <property type="component" value="Unassembled WGS sequence"/>
</dbReference>
<dbReference type="AlphaFoldDB" id="A0A022PLH8"/>
<dbReference type="SUPFAM" id="SSF50923">
    <property type="entry name" value="Hemopexin-like domain"/>
    <property type="match status" value="1"/>
</dbReference>
<proteinExistence type="predicted"/>
<dbReference type="Gene3D" id="2.110.10.10">
    <property type="entry name" value="Hemopexin-like domain"/>
    <property type="match status" value="1"/>
</dbReference>
<evidence type="ECO:0000313" key="1">
    <source>
        <dbReference type="EMBL" id="EYU15853.1"/>
    </source>
</evidence>
<dbReference type="InterPro" id="IPR036375">
    <property type="entry name" value="Hemopexin-like_dom_sf"/>
</dbReference>
<organism evidence="1 2">
    <name type="scientific">Photorhabdus aegyptia</name>
    <dbReference type="NCBI Taxonomy" id="2805098"/>
    <lineage>
        <taxon>Bacteria</taxon>
        <taxon>Pseudomonadati</taxon>
        <taxon>Pseudomonadota</taxon>
        <taxon>Gammaproteobacteria</taxon>
        <taxon>Enterobacterales</taxon>
        <taxon>Morganellaceae</taxon>
        <taxon>Photorhabdus</taxon>
    </lineage>
</organism>
<reference evidence="1 2" key="1">
    <citation type="submission" date="2014-03" db="EMBL/GenBank/DDBJ databases">
        <title>Draft Genome of Photorhabdus luminescens BA1, an Egyptian Isolate.</title>
        <authorList>
            <person name="Ghazal S."/>
            <person name="Hurst S.G.IV."/>
            <person name="Morris K."/>
            <person name="Thomas K."/>
            <person name="Tisa L.S."/>
        </authorList>
    </citation>
    <scope>NUCLEOTIDE SEQUENCE [LARGE SCALE GENOMIC DNA]</scope>
    <source>
        <strain evidence="1 2">BA1</strain>
    </source>
</reference>
<protein>
    <submittedName>
        <fullName evidence="1">Hemopexin</fullName>
    </submittedName>
</protein>